<organism evidence="5 7">
    <name type="scientific">Amycolatopsis australiensis</name>
    <dbReference type="NCBI Taxonomy" id="546364"/>
    <lineage>
        <taxon>Bacteria</taxon>
        <taxon>Bacillati</taxon>
        <taxon>Actinomycetota</taxon>
        <taxon>Actinomycetes</taxon>
        <taxon>Pseudonocardiales</taxon>
        <taxon>Pseudonocardiaceae</taxon>
        <taxon>Amycolatopsis</taxon>
    </lineage>
</organism>
<evidence type="ECO:0000313" key="5">
    <source>
        <dbReference type="EMBL" id="SFW11379.1"/>
    </source>
</evidence>
<feature type="region of interest" description="Disordered" evidence="3">
    <location>
        <begin position="646"/>
        <end position="667"/>
    </location>
</feature>
<accession>A0A1K1LKH0</accession>
<dbReference type="GO" id="GO:0003677">
    <property type="term" value="F:DNA binding"/>
    <property type="evidence" value="ECO:0007669"/>
    <property type="project" value="UniProtKB-KW"/>
</dbReference>
<dbReference type="Gene3D" id="1.10.443.10">
    <property type="entry name" value="Intergrase catalytic core"/>
    <property type="match status" value="1"/>
</dbReference>
<dbReference type="STRING" id="546364.SAMN04489730_0007"/>
<protein>
    <submittedName>
        <fullName evidence="5">Site-specific recombinase XerD</fullName>
    </submittedName>
</protein>
<keyword evidence="7" id="KW-1185">Reference proteome</keyword>
<dbReference type="GO" id="GO:0006310">
    <property type="term" value="P:DNA recombination"/>
    <property type="evidence" value="ECO:0007669"/>
    <property type="project" value="UniProtKB-KW"/>
</dbReference>
<keyword evidence="1" id="KW-0238">DNA-binding</keyword>
<reference evidence="5" key="2">
    <citation type="submission" date="2016-11" db="EMBL/GenBank/DDBJ databases">
        <authorList>
            <person name="Jaros S."/>
            <person name="Januszkiewicz K."/>
            <person name="Wedrychowicz H."/>
        </authorList>
    </citation>
    <scope>NUCLEOTIDE SEQUENCE [LARGE SCALE GENOMIC DNA]</scope>
    <source>
        <strain evidence="5">DSM 44671</strain>
    </source>
</reference>
<evidence type="ECO:0000259" key="4">
    <source>
        <dbReference type="PROSITE" id="PS51898"/>
    </source>
</evidence>
<evidence type="ECO:0000313" key="7">
    <source>
        <dbReference type="Proteomes" id="UP000182740"/>
    </source>
</evidence>
<dbReference type="SUPFAM" id="SSF56349">
    <property type="entry name" value="DNA breaking-rejoining enzymes"/>
    <property type="match status" value="1"/>
</dbReference>
<evidence type="ECO:0000256" key="1">
    <source>
        <dbReference type="ARBA" id="ARBA00023125"/>
    </source>
</evidence>
<dbReference type="InterPro" id="IPR002104">
    <property type="entry name" value="Integrase_catalytic"/>
</dbReference>
<sequence>MSSAMSPSGPAEPEIAVRLRAAAADCDHAAGATAAGWVRERLAAAAAACRDLAAALGTDPTLATEPADSGRLRAVELVLELTRQLHTLLHPGPDGEVQDERRADADELAARLDALARGAARLVPRADARSETGAREISRRRLVGQAVALREAAQLLQTAAEAALAVEHPDPVAVSLAAMAVQIRAHAHDLTSWASRHPDPAAQLLAGARPVDEHGHAVDIDERPGDDAADGFAAAGTVLAAEPPGTGLAAPAEPEEQEGAPAWARPLVDETAAWLLTGYTRATSRTTAANALGIPRADQRLWRGEPTRNAPEAPNPLTFFPWCQRAGINPLTEMSREHLREWLAAQQAAGVPAGTRKTRLGYVSAFYREMRLRGKTTFEVPAALPRTERGRLGVLRPPVEKPTVALTLAQVRALRVAARTYRGRGPLATRELVALRHAAMVDLLTTTGIRADELCAANRGDLRRAGPDGHPALHIHGKGAKNRWVRITAVALDSLDAYLTARDAHEAGAELTVAGQVGAKPAATPLLATTSSARLGVEQIPRILKSLCTSLLRVAAASGSSTMRAHAAALRPIADTIHPHSARHFYARVAEAHGVHIRQLAADLGHSSVAVTEAYLAAADTLENSAAPVLADLITAGEELALQPAFTDRPDDAALRQPEPGSTEGLR</sequence>
<name>A0A1K1LKH0_9PSEU</name>
<dbReference type="PROSITE" id="PS51898">
    <property type="entry name" value="TYR_RECOMBINASE"/>
    <property type="match status" value="1"/>
</dbReference>
<dbReference type="InterPro" id="IPR010998">
    <property type="entry name" value="Integrase_recombinase_N"/>
</dbReference>
<dbReference type="Gene3D" id="1.10.150.130">
    <property type="match status" value="1"/>
</dbReference>
<gene>
    <name evidence="5" type="ORF">SAMN04489730_0007</name>
    <name evidence="6" type="ORF">SAMN04489730_0082</name>
</gene>
<dbReference type="EMBL" id="FPJG01000001">
    <property type="protein sequence ID" value="SFW11379.1"/>
    <property type="molecule type" value="Genomic_DNA"/>
</dbReference>
<dbReference type="Pfam" id="PF00589">
    <property type="entry name" value="Phage_integrase"/>
    <property type="match status" value="1"/>
</dbReference>
<proteinExistence type="predicted"/>
<keyword evidence="2" id="KW-0233">DNA recombination</keyword>
<dbReference type="CDD" id="cd00397">
    <property type="entry name" value="DNA_BRE_C"/>
    <property type="match status" value="1"/>
</dbReference>
<reference evidence="7" key="1">
    <citation type="submission" date="2016-11" db="EMBL/GenBank/DDBJ databases">
        <authorList>
            <person name="Varghese N."/>
            <person name="Submissions S."/>
        </authorList>
    </citation>
    <scope>NUCLEOTIDE SEQUENCE [LARGE SCALE GENOMIC DNA]</scope>
    <source>
        <strain evidence="7">DSM 44671</strain>
    </source>
</reference>
<dbReference type="GO" id="GO:0015074">
    <property type="term" value="P:DNA integration"/>
    <property type="evidence" value="ECO:0007669"/>
    <property type="project" value="InterPro"/>
</dbReference>
<dbReference type="PANTHER" id="PTHR30349:SF81">
    <property type="entry name" value="TYROSINE RECOMBINASE XERC"/>
    <property type="match status" value="1"/>
</dbReference>
<dbReference type="RefSeq" id="WP_072474290.1">
    <property type="nucleotide sequence ID" value="NZ_FPJG01000001.1"/>
</dbReference>
<feature type="domain" description="Tyr recombinase" evidence="4">
    <location>
        <begin position="401"/>
        <end position="628"/>
    </location>
</feature>
<dbReference type="InterPro" id="IPR050090">
    <property type="entry name" value="Tyrosine_recombinase_XerCD"/>
</dbReference>
<evidence type="ECO:0000313" key="6">
    <source>
        <dbReference type="EMBL" id="SFW12037.1"/>
    </source>
</evidence>
<evidence type="ECO:0000256" key="2">
    <source>
        <dbReference type="ARBA" id="ARBA00023172"/>
    </source>
</evidence>
<dbReference type="OrthoDB" id="3698359at2"/>
<dbReference type="PANTHER" id="PTHR30349">
    <property type="entry name" value="PHAGE INTEGRASE-RELATED"/>
    <property type="match status" value="1"/>
</dbReference>
<evidence type="ECO:0000256" key="3">
    <source>
        <dbReference type="SAM" id="MobiDB-lite"/>
    </source>
</evidence>
<dbReference type="InterPro" id="IPR013762">
    <property type="entry name" value="Integrase-like_cat_sf"/>
</dbReference>
<dbReference type="Proteomes" id="UP000182740">
    <property type="component" value="Unassembled WGS sequence"/>
</dbReference>
<dbReference type="AlphaFoldDB" id="A0A1K1LKH0"/>
<dbReference type="InterPro" id="IPR011010">
    <property type="entry name" value="DNA_brk_join_enz"/>
</dbReference>
<dbReference type="EMBL" id="FPJG01000001">
    <property type="protein sequence ID" value="SFW12037.1"/>
    <property type="molecule type" value="Genomic_DNA"/>
</dbReference>